<evidence type="ECO:0000313" key="1">
    <source>
        <dbReference type="EMBL" id="AWV48211.1"/>
    </source>
</evidence>
<dbReference type="Proteomes" id="UP000249682">
    <property type="component" value="Chromosome"/>
</dbReference>
<gene>
    <name evidence="1" type="ORF">DIJ64_09560</name>
</gene>
<evidence type="ECO:0000313" key="2">
    <source>
        <dbReference type="Proteomes" id="UP000249682"/>
    </source>
</evidence>
<protein>
    <submittedName>
        <fullName evidence="1">Uncharacterized protein</fullName>
    </submittedName>
</protein>
<name>A0AAD0KVV5_MYCLR</name>
<sequence length="98" mass="10569">MSLRLLPAGGLARIAVFQSWANIAPWNVSILRMVLSVGGIDVLCLVRLIVLSAYDGGHERFICLPGQAMTMLLKNDPSDRFDGCQVSFSSGMVQGQMG</sequence>
<organism evidence="1 2">
    <name type="scientific">Mycobacterium leprae</name>
    <dbReference type="NCBI Taxonomy" id="1769"/>
    <lineage>
        <taxon>Bacteria</taxon>
        <taxon>Bacillati</taxon>
        <taxon>Actinomycetota</taxon>
        <taxon>Actinomycetes</taxon>
        <taxon>Mycobacteriales</taxon>
        <taxon>Mycobacteriaceae</taxon>
        <taxon>Mycobacterium</taxon>
    </lineage>
</organism>
<accession>A0AAD0KVV5</accession>
<dbReference type="EMBL" id="CP029543">
    <property type="protein sequence ID" value="AWV48211.1"/>
    <property type="molecule type" value="Genomic_DNA"/>
</dbReference>
<reference evidence="1 2" key="1">
    <citation type="submission" date="2018-05" db="EMBL/GenBank/DDBJ databases">
        <title>Evolution of small genomes with special reference to Mycobacterium leprae.</title>
        <authorList>
            <person name="Mohanty P.S."/>
            <person name="Bansal A.K."/>
            <person name="Gupta U.D."/>
            <person name="Naaz F."/>
            <person name="Dwivedi V.D."/>
            <person name="Singh H."/>
            <person name="Gupta G."/>
            <person name="Sharma S."/>
            <person name="Arora M."/>
        </authorList>
    </citation>
    <scope>NUCLEOTIDE SEQUENCE [LARGE SCALE GENOMIC DNA]</scope>
    <source>
        <strain evidence="1 2">MRHRU-235-G</strain>
    </source>
</reference>
<dbReference type="AlphaFoldDB" id="A0AAD0KVV5"/>
<proteinExistence type="predicted"/>